<protein>
    <submittedName>
        <fullName evidence="1">Uncharacterized protein</fullName>
    </submittedName>
</protein>
<name>A0A174GMN0_BACUN</name>
<evidence type="ECO:0000313" key="1">
    <source>
        <dbReference type="EMBL" id="CUO63902.1"/>
    </source>
</evidence>
<dbReference type="Proteomes" id="UP000095419">
    <property type="component" value="Unassembled WGS sequence"/>
</dbReference>
<dbReference type="AlphaFoldDB" id="A0A174GMN0"/>
<dbReference type="EMBL" id="CYZF01000005">
    <property type="protein sequence ID" value="CUO63902.1"/>
    <property type="molecule type" value="Genomic_DNA"/>
</dbReference>
<evidence type="ECO:0000313" key="2">
    <source>
        <dbReference type="Proteomes" id="UP000095419"/>
    </source>
</evidence>
<reference evidence="1 2" key="1">
    <citation type="submission" date="2015-09" db="EMBL/GenBank/DDBJ databases">
        <authorList>
            <consortium name="Pathogen Informatics"/>
        </authorList>
    </citation>
    <scope>NUCLEOTIDE SEQUENCE [LARGE SCALE GENOMIC DNA]</scope>
    <source>
        <strain evidence="1 2">2789STDY5608791</strain>
    </source>
</reference>
<organism evidence="1 2">
    <name type="scientific">Bacteroides uniformis</name>
    <dbReference type="NCBI Taxonomy" id="820"/>
    <lineage>
        <taxon>Bacteria</taxon>
        <taxon>Pseudomonadati</taxon>
        <taxon>Bacteroidota</taxon>
        <taxon>Bacteroidia</taxon>
        <taxon>Bacteroidales</taxon>
        <taxon>Bacteroidaceae</taxon>
        <taxon>Bacteroides</taxon>
    </lineage>
</organism>
<proteinExistence type="predicted"/>
<gene>
    <name evidence="1" type="ORF">ERS417307_02094</name>
</gene>
<accession>A0A174GMN0</accession>
<sequence>MQNIGVMLWFYTRKMNYHQIIQIFFIDVHFKFSFTEICCMEISHEIIPIRQMFLFPLQHCI</sequence>